<protein>
    <recommendedName>
        <fullName evidence="3">Outer membrane protein beta-barrel domain-containing protein</fullName>
    </recommendedName>
</protein>
<dbReference type="Proteomes" id="UP001595719">
    <property type="component" value="Unassembled WGS sequence"/>
</dbReference>
<accession>A0ABV8WDT8</accession>
<comment type="caution">
    <text evidence="1">The sequence shown here is derived from an EMBL/GenBank/DDBJ whole genome shotgun (WGS) entry which is preliminary data.</text>
</comment>
<evidence type="ECO:0000313" key="1">
    <source>
        <dbReference type="EMBL" id="MFC4393633.1"/>
    </source>
</evidence>
<proteinExistence type="predicted"/>
<evidence type="ECO:0000313" key="2">
    <source>
        <dbReference type="Proteomes" id="UP001595719"/>
    </source>
</evidence>
<name>A0ABV8WDT8_9FLAO</name>
<keyword evidence="2" id="KW-1185">Reference proteome</keyword>
<evidence type="ECO:0008006" key="3">
    <source>
        <dbReference type="Google" id="ProtNLM"/>
    </source>
</evidence>
<reference evidence="2" key="1">
    <citation type="journal article" date="2019" name="Int. J. Syst. Evol. Microbiol.">
        <title>The Global Catalogue of Microorganisms (GCM) 10K type strain sequencing project: providing services to taxonomists for standard genome sequencing and annotation.</title>
        <authorList>
            <consortium name="The Broad Institute Genomics Platform"/>
            <consortium name="The Broad Institute Genome Sequencing Center for Infectious Disease"/>
            <person name="Wu L."/>
            <person name="Ma J."/>
        </authorList>
    </citation>
    <scope>NUCLEOTIDE SEQUENCE [LARGE SCALE GENOMIC DNA]</scope>
    <source>
        <strain evidence="2">CGMCC 1.15345</strain>
    </source>
</reference>
<gene>
    <name evidence="1" type="ORF">ACFOY0_21755</name>
</gene>
<sequence length="213" mass="25037">MRLQIQLLLSLIFLMFINIVNAQQIDEMEQKKKNPIIYAEMFGGGIVMNQAGLGGGFELNYQYKKNLFSFRYTNVVGYIEEEYKRAFLFPRVYVAEDNLEYAFLYGRRWMNHHRSFSISTGISCNNMDIRRRIYVETNNEEGQTYKYTYNSNYETFYGVPFEANFKWFYPKKKSRLIYNALIPSIGLKVFGNISKHTYAGVGLSIGFGLSREY</sequence>
<dbReference type="EMBL" id="JBHSCO010000007">
    <property type="protein sequence ID" value="MFC4393633.1"/>
    <property type="molecule type" value="Genomic_DNA"/>
</dbReference>
<dbReference type="RefSeq" id="WP_179002116.1">
    <property type="nucleotide sequence ID" value="NZ_JBHSCO010000007.1"/>
</dbReference>
<organism evidence="1 2">
    <name type="scientific">Flavobacterium quisquiliarum</name>
    <dbReference type="NCBI Taxonomy" id="1834436"/>
    <lineage>
        <taxon>Bacteria</taxon>
        <taxon>Pseudomonadati</taxon>
        <taxon>Bacteroidota</taxon>
        <taxon>Flavobacteriia</taxon>
        <taxon>Flavobacteriales</taxon>
        <taxon>Flavobacteriaceae</taxon>
        <taxon>Flavobacterium</taxon>
    </lineage>
</organism>